<protein>
    <submittedName>
        <fullName evidence="7">4-hydroxyphenylpyruvate dioxygenase</fullName>
    </submittedName>
</protein>
<feature type="binding site" evidence="5">
    <location>
        <position position="231"/>
    </location>
    <ligand>
        <name>Fe cation</name>
        <dbReference type="ChEBI" id="CHEBI:24875"/>
    </ligand>
</feature>
<feature type="binding site" evidence="5">
    <location>
        <position position="153"/>
    </location>
    <ligand>
        <name>Fe cation</name>
        <dbReference type="ChEBI" id="CHEBI:24875"/>
    </ligand>
</feature>
<dbReference type="PROSITE" id="PS51819">
    <property type="entry name" value="VOC"/>
    <property type="match status" value="2"/>
</dbReference>
<keyword evidence="2 5" id="KW-0479">Metal-binding</keyword>
<dbReference type="EMBL" id="JTHE02000003">
    <property type="protein sequence ID" value="NEV68283.1"/>
    <property type="molecule type" value="Genomic_DNA"/>
</dbReference>
<dbReference type="PIRSF" id="PIRSF009283">
    <property type="entry name" value="HPP_dOase"/>
    <property type="match status" value="1"/>
</dbReference>
<dbReference type="CDD" id="cd07250">
    <property type="entry name" value="HPPD_C_like"/>
    <property type="match status" value="1"/>
</dbReference>
<name>A0A0C1V7D7_9CYAN</name>
<dbReference type="PANTHER" id="PTHR11959">
    <property type="entry name" value="4-HYDROXYPHENYLPYRUVATE DIOXYGENASE"/>
    <property type="match status" value="1"/>
</dbReference>
<reference evidence="7" key="3">
    <citation type="submission" date="2020-02" db="EMBL/GenBank/DDBJ databases">
        <authorList>
            <person name="Sarangi A.N."/>
            <person name="Ghosh S."/>
            <person name="Mukherjee M."/>
            <person name="Tripathy S."/>
        </authorList>
    </citation>
    <scope>NUCLEOTIDE SEQUENCE</scope>
    <source>
        <strain evidence="7">BDU141951</strain>
    </source>
</reference>
<sequence length="357" mass="39944">MDFEYLHLFVHNAAVWRDWFVKTLDFAAIAAPTWQAFGELAVQRDRILILLSSPGSGRREVSHFLHHYAEGVGDVALRVRDLDAIAARLQRLGVPLTAPISTEVTAAGPLRWCRISGWGSLTHTLIERPADPPRSPVWTPPRPIALPWLAIDHAVLNVPEGELLAAATWYEKCLGFQPEQQFVIQTPRSGLRSLVLKHPDGDATLPINEPTSDNSQVQEFITQHRGAGIQHAALKTADLVTTIAELRRRQVQFLSVPASYYQQLPNRAGFWRAAGDWAAIAQQQILVDWPADSPQSRLLQTFTQPLFERPTFFWEFIERQSAPTPTGQRPADGFGEGNFQALFEAIEREQQSRGSLG</sequence>
<keyword evidence="3" id="KW-0677">Repeat</keyword>
<evidence type="ECO:0000256" key="3">
    <source>
        <dbReference type="ARBA" id="ARBA00022737"/>
    </source>
</evidence>
<comment type="caution">
    <text evidence="7">The sequence shown here is derived from an EMBL/GenBank/DDBJ whole genome shotgun (WGS) entry which is preliminary data.</text>
</comment>
<comment type="similarity">
    <text evidence="1">Belongs to the 4HPPD family.</text>
</comment>
<dbReference type="InterPro" id="IPR037523">
    <property type="entry name" value="VOC_core"/>
</dbReference>
<dbReference type="GO" id="GO:0006572">
    <property type="term" value="P:L-tyrosine catabolic process"/>
    <property type="evidence" value="ECO:0007669"/>
    <property type="project" value="TreeGrafter"/>
</dbReference>
<keyword evidence="7" id="KW-0223">Dioxygenase</keyword>
<dbReference type="Gene3D" id="3.10.180.10">
    <property type="entry name" value="2,3-Dihydroxybiphenyl 1,2-Dioxygenase, domain 1"/>
    <property type="match status" value="2"/>
</dbReference>
<comment type="cofactor">
    <cofactor evidence="5">
        <name>Fe cation</name>
        <dbReference type="ChEBI" id="CHEBI:24875"/>
    </cofactor>
    <text evidence="5">Binds 1 Fe cation per subunit.</text>
</comment>
<organism evidence="7">
    <name type="scientific">Lyngbya confervoides BDU141951</name>
    <dbReference type="NCBI Taxonomy" id="1574623"/>
    <lineage>
        <taxon>Bacteria</taxon>
        <taxon>Bacillati</taxon>
        <taxon>Cyanobacteriota</taxon>
        <taxon>Cyanophyceae</taxon>
        <taxon>Oscillatoriophycideae</taxon>
        <taxon>Oscillatoriales</taxon>
        <taxon>Microcoleaceae</taxon>
        <taxon>Lyngbya</taxon>
    </lineage>
</organism>
<evidence type="ECO:0000256" key="4">
    <source>
        <dbReference type="ARBA" id="ARBA00023004"/>
    </source>
</evidence>
<dbReference type="Pfam" id="PF00903">
    <property type="entry name" value="Glyoxalase"/>
    <property type="match status" value="1"/>
</dbReference>
<proteinExistence type="inferred from homology"/>
<keyword evidence="4 5" id="KW-0408">Iron</keyword>
<reference evidence="7" key="1">
    <citation type="submission" date="2014-11" db="EMBL/GenBank/DDBJ databases">
        <authorList>
            <person name="Malar M.C."/>
            <person name="Sen D."/>
            <person name="Tripathy S."/>
        </authorList>
    </citation>
    <scope>NUCLEOTIDE SEQUENCE</scope>
    <source>
        <strain evidence="7">BDU141951</strain>
    </source>
</reference>
<dbReference type="SUPFAM" id="SSF54593">
    <property type="entry name" value="Glyoxalase/Bleomycin resistance protein/Dihydroxybiphenyl dioxygenase"/>
    <property type="match status" value="1"/>
</dbReference>
<dbReference type="PANTHER" id="PTHR11959:SF1">
    <property type="entry name" value="4-HYDROXYPHENYLPYRUVATE DIOXYGENASE"/>
    <property type="match status" value="1"/>
</dbReference>
<evidence type="ECO:0000313" key="7">
    <source>
        <dbReference type="EMBL" id="NEV68283.1"/>
    </source>
</evidence>
<evidence type="ECO:0000259" key="6">
    <source>
        <dbReference type="PROSITE" id="PS51819"/>
    </source>
</evidence>
<evidence type="ECO:0000256" key="2">
    <source>
        <dbReference type="ARBA" id="ARBA00022723"/>
    </source>
</evidence>
<dbReference type="InterPro" id="IPR029068">
    <property type="entry name" value="Glyas_Bleomycin-R_OHBP_Dase"/>
</dbReference>
<dbReference type="GO" id="GO:0046872">
    <property type="term" value="F:metal ion binding"/>
    <property type="evidence" value="ECO:0007669"/>
    <property type="project" value="UniProtKB-KW"/>
</dbReference>
<keyword evidence="7" id="KW-0560">Oxidoreductase</keyword>
<gene>
    <name evidence="7" type="ORF">QQ91_014305</name>
</gene>
<evidence type="ECO:0000256" key="5">
    <source>
        <dbReference type="PIRSR" id="PIRSR009283-1"/>
    </source>
</evidence>
<dbReference type="GO" id="GO:0003868">
    <property type="term" value="F:4-hydroxyphenylpyruvate dioxygenase activity"/>
    <property type="evidence" value="ECO:0007669"/>
    <property type="project" value="InterPro"/>
</dbReference>
<dbReference type="InterPro" id="IPR004360">
    <property type="entry name" value="Glyas_Fos-R_dOase_dom"/>
</dbReference>
<feature type="domain" description="VOC" evidence="6">
    <location>
        <begin position="2"/>
        <end position="128"/>
    </location>
</feature>
<evidence type="ECO:0000256" key="1">
    <source>
        <dbReference type="ARBA" id="ARBA00005877"/>
    </source>
</evidence>
<dbReference type="InterPro" id="IPR041735">
    <property type="entry name" value="4OHPhenylPyrv_dOase_C"/>
</dbReference>
<dbReference type="InterPro" id="IPR005956">
    <property type="entry name" value="4OHPhenylPyrv_dOase"/>
</dbReference>
<dbReference type="AlphaFoldDB" id="A0A0C1V7D7"/>
<feature type="binding site" evidence="5">
    <location>
        <position position="315"/>
    </location>
    <ligand>
        <name>Fe cation</name>
        <dbReference type="ChEBI" id="CHEBI:24875"/>
    </ligand>
</feature>
<reference evidence="7" key="2">
    <citation type="journal article" date="2015" name="Genome Announc.">
        <title>Draft Genome Sequence of Filamentous Marine Cyanobacterium Lyngbya confervoides Strain BDU141951.</title>
        <authorList>
            <person name="Chandrababunaidu M.M."/>
            <person name="Sen D."/>
            <person name="Tripathy S."/>
        </authorList>
    </citation>
    <scope>NUCLEOTIDE SEQUENCE</scope>
    <source>
        <strain evidence="7">BDU141951</strain>
    </source>
</reference>
<feature type="domain" description="VOC" evidence="6">
    <location>
        <begin position="150"/>
        <end position="284"/>
    </location>
</feature>
<accession>A0A0C1V7D7</accession>